<feature type="transmembrane region" description="Helical" evidence="1">
    <location>
        <begin position="140"/>
        <end position="158"/>
    </location>
</feature>
<keyword evidence="1" id="KW-0472">Membrane</keyword>
<gene>
    <name evidence="2" type="ORF">CAMP_LOCUS11643</name>
</gene>
<accession>A0A9P1N5R0</accession>
<feature type="transmembrane region" description="Helical" evidence="1">
    <location>
        <begin position="192"/>
        <end position="218"/>
    </location>
</feature>
<keyword evidence="1" id="KW-0812">Transmembrane</keyword>
<feature type="transmembrane region" description="Helical" evidence="1">
    <location>
        <begin position="81"/>
        <end position="105"/>
    </location>
</feature>
<feature type="transmembrane region" description="Helical" evidence="1">
    <location>
        <begin position="39"/>
        <end position="60"/>
    </location>
</feature>
<name>A0A9P1N5R0_9PELO</name>
<dbReference type="AlphaFoldDB" id="A0A9P1N5R0"/>
<feature type="transmembrane region" description="Helical" evidence="1">
    <location>
        <begin position="238"/>
        <end position="257"/>
    </location>
</feature>
<keyword evidence="3" id="KW-1185">Reference proteome</keyword>
<feature type="transmembrane region" description="Helical" evidence="1">
    <location>
        <begin position="164"/>
        <end position="180"/>
    </location>
</feature>
<evidence type="ECO:0000256" key="1">
    <source>
        <dbReference type="SAM" id="Phobius"/>
    </source>
</evidence>
<evidence type="ECO:0000313" key="3">
    <source>
        <dbReference type="Proteomes" id="UP001152747"/>
    </source>
</evidence>
<evidence type="ECO:0008006" key="4">
    <source>
        <dbReference type="Google" id="ProtNLM"/>
    </source>
</evidence>
<protein>
    <recommendedName>
        <fullName evidence="4">Serpentine receptor class gamma</fullName>
    </recommendedName>
</protein>
<keyword evidence="1" id="KW-1133">Transmembrane helix</keyword>
<reference evidence="2" key="1">
    <citation type="submission" date="2022-11" db="EMBL/GenBank/DDBJ databases">
        <authorList>
            <person name="Kikuchi T."/>
        </authorList>
    </citation>
    <scope>NUCLEOTIDE SEQUENCE</scope>
    <source>
        <strain evidence="2">PS1010</strain>
    </source>
</reference>
<sequence length="265" mass="30636">MSFDWTNYTLALSPLLPYNTFYTNQPRVYMFQGTELIDLVFLSVTFVMAIAWMMFCCVCSKSKSAAKTLITITTSKILVNVIIRVTQVVTLLLIAYPSYTFLFFASSIETTLHYAFYLQYTSSVILYVKNPNGGHHHYFLALFFSLFLSLLNVNFDTFLHNAPFYLYEAIYIPMILLYIIRIVRSCKTFHLVAFMLISSPPLIFNAALTIMDLLYMIIGVSEVFPTSYVLMSNYRYKAFELKPICVMIAFLALIPDLKRSERNFL</sequence>
<comment type="caution">
    <text evidence="2">The sequence shown here is derived from an EMBL/GenBank/DDBJ whole genome shotgun (WGS) entry which is preliminary data.</text>
</comment>
<evidence type="ECO:0000313" key="2">
    <source>
        <dbReference type="EMBL" id="CAI5449006.1"/>
    </source>
</evidence>
<organism evidence="2 3">
    <name type="scientific">Caenorhabditis angaria</name>
    <dbReference type="NCBI Taxonomy" id="860376"/>
    <lineage>
        <taxon>Eukaryota</taxon>
        <taxon>Metazoa</taxon>
        <taxon>Ecdysozoa</taxon>
        <taxon>Nematoda</taxon>
        <taxon>Chromadorea</taxon>
        <taxon>Rhabditida</taxon>
        <taxon>Rhabditina</taxon>
        <taxon>Rhabditomorpha</taxon>
        <taxon>Rhabditoidea</taxon>
        <taxon>Rhabditidae</taxon>
        <taxon>Peloderinae</taxon>
        <taxon>Caenorhabditis</taxon>
    </lineage>
</organism>
<dbReference type="Proteomes" id="UP001152747">
    <property type="component" value="Unassembled WGS sequence"/>
</dbReference>
<dbReference type="EMBL" id="CANHGI010000004">
    <property type="protein sequence ID" value="CAI5449006.1"/>
    <property type="molecule type" value="Genomic_DNA"/>
</dbReference>
<proteinExistence type="predicted"/>
<dbReference type="OrthoDB" id="5829493at2759"/>